<dbReference type="Proteomes" id="UP000644192">
    <property type="component" value="Unassembled WGS sequence"/>
</dbReference>
<evidence type="ECO:0000313" key="9">
    <source>
        <dbReference type="Proteomes" id="UP000194857"/>
    </source>
</evidence>
<evidence type="ECO:0000313" key="8">
    <source>
        <dbReference type="Proteomes" id="UP000045039"/>
    </source>
</evidence>
<reference evidence="8" key="1">
    <citation type="submission" date="2015-06" db="EMBL/GenBank/DDBJ databases">
        <authorList>
            <person name="Radhakrishnan Rajesh"/>
            <person name="Underwood Anthony"/>
            <person name="Al-Shahib Ali"/>
        </authorList>
    </citation>
    <scope>NUCLEOTIDE SEQUENCE [LARGE SCALE GENOMIC DNA]</scope>
    <source>
        <strain evidence="8">P19_London_7_VIM_2_05_10</strain>
    </source>
</reference>
<reference evidence="1" key="2">
    <citation type="submission" date="2015-06" db="EMBL/GenBank/DDBJ databases">
        <authorList>
            <person name="Radhakrishnan R."/>
            <person name="Underwood A."/>
            <person name="Al-Shahib A."/>
        </authorList>
    </citation>
    <scope>NUCLEOTIDE SEQUENCE</scope>
    <source>
        <strain evidence="1">P19_London_7_VIM_2_05_10</strain>
    </source>
</reference>
<evidence type="ECO:0000313" key="1">
    <source>
        <dbReference type="EMBL" id="CRN92700.1"/>
    </source>
</evidence>
<evidence type="ECO:0000313" key="10">
    <source>
        <dbReference type="Proteomes" id="UP000253594"/>
    </source>
</evidence>
<sequence>MAPDLASLQRISGDSAIDQWLQVPGSWVEEPNERRGGASGVQRVYTGDGRLLYRKQQTGHVYRDWQRPFGYPTAMRERDALRAFESLGIRVPRLVYSGCRKVDGQWQALLVTEALEGFSSLDECYARGDQDRWGEAKHQRILQQIGATIARMNLAHWQHGCLYPKHIFVRVEGEAIEVALIDLEKSRRRLTVNKASQHDLKQLKRRSSWTGAQWQAFIYGYQTAFGSAIKGLQT</sequence>
<protein>
    <submittedName>
        <fullName evidence="2">InaA protein</fullName>
    </submittedName>
    <submittedName>
        <fullName evidence="7">Lipopolysaccharide kinase InaA family protein</fullName>
    </submittedName>
</protein>
<dbReference type="InterPro" id="IPR011009">
    <property type="entry name" value="Kinase-like_dom_sf"/>
</dbReference>
<dbReference type="KEGG" id="paeb:NCGM1900_2207"/>
<dbReference type="EMBL" id="RBSQ01000564">
    <property type="protein sequence ID" value="RMS55605.1"/>
    <property type="molecule type" value="Genomic_DNA"/>
</dbReference>
<dbReference type="EMBL" id="WXZT01000009">
    <property type="protein sequence ID" value="MZZ13201.1"/>
    <property type="molecule type" value="Genomic_DNA"/>
</dbReference>
<dbReference type="Proteomes" id="UP000253594">
    <property type="component" value="Unassembled WGS sequence"/>
</dbReference>
<reference evidence="2" key="8">
    <citation type="submission" date="2020-01" db="EMBL/GenBank/DDBJ databases">
        <title>Bacteria Cultured from War Wounds Associated with the Conflict in Eastern Ukraine.</title>
        <authorList>
            <person name="Snesrud E."/>
            <person name="Galac M.R."/>
            <person name="Mc Gann P."/>
            <person name="Valentine K."/>
            <person name="Viacheslav K."/>
        </authorList>
    </citation>
    <scope>NUCLEOTIDE SEQUENCE</scope>
    <source>
        <strain evidence="2">VNMU148</strain>
    </source>
</reference>
<dbReference type="EMBL" id="CP136986">
    <property type="protein sequence ID" value="WOS76657.1"/>
    <property type="molecule type" value="Genomic_DNA"/>
</dbReference>
<dbReference type="Proteomes" id="UP000045039">
    <property type="component" value="Unassembled WGS sequence"/>
</dbReference>
<dbReference type="OMA" id="GCCYAKH"/>
<reference evidence="7" key="10">
    <citation type="submission" date="2023-10" db="EMBL/GenBank/DDBJ databases">
        <title>Pathogen: clinical or host-associated sample.</title>
        <authorList>
            <person name="Hergert J."/>
            <person name="Casey R."/>
            <person name="Wagner J."/>
            <person name="Young E.L."/>
            <person name="Oakeson K.F."/>
        </authorList>
    </citation>
    <scope>NUCLEOTIDE SEQUENCE</scope>
    <source>
        <strain evidence="7">2021CK-01020</strain>
    </source>
</reference>
<dbReference type="RefSeq" id="WP_003094029.1">
    <property type="nucleotide sequence ID" value="NZ_AP014622.1"/>
</dbReference>
<reference evidence="6 12" key="7">
    <citation type="submission" date="2019-01" db="EMBL/GenBank/DDBJ databases">
        <title>The Pseudomonas aeruginosa pan-genome provides new insights on its population structure, horizontal gene transfer and pathogenicity.</title>
        <authorList>
            <person name="Freschi L."/>
            <person name="Vincent A.T."/>
            <person name="Jeukens J."/>
            <person name="Emond-Rheault J.-G."/>
            <person name="Kukavica-Ibrulj I."/>
            <person name="Dupont M.-J."/>
            <person name="Charette S.J."/>
            <person name="Boyle B."/>
            <person name="Levesque R.C."/>
        </authorList>
    </citation>
    <scope>NUCLEOTIDE SEQUENCE [LARGE SCALE GENOMIC DNA]</scope>
    <source>
        <strain evidence="6 12">PA-W36</strain>
    </source>
</reference>
<keyword evidence="7" id="KW-0418">Kinase</keyword>
<dbReference type="SMR" id="A0A069PY60"/>
<dbReference type="Proteomes" id="UP000270834">
    <property type="component" value="Unassembled WGS sequence"/>
</dbReference>
<dbReference type="eggNOG" id="COG3642">
    <property type="taxonomic scope" value="Bacteria"/>
</dbReference>
<dbReference type="Proteomes" id="UP000194857">
    <property type="component" value="Unassembled WGS sequence"/>
</dbReference>
<dbReference type="Pfam" id="PF06293">
    <property type="entry name" value="Kdo"/>
    <property type="match status" value="1"/>
</dbReference>
<dbReference type="EMBL" id="NSNE01000008">
    <property type="protein sequence ID" value="RPM15262.1"/>
    <property type="molecule type" value="Genomic_DNA"/>
</dbReference>
<evidence type="ECO:0000313" key="6">
    <source>
        <dbReference type="EMBL" id="RPM15262.1"/>
    </source>
</evidence>
<evidence type="ECO:0000313" key="2">
    <source>
        <dbReference type="EMBL" id="MZZ13201.1"/>
    </source>
</evidence>
<name>A0A069PY60_PSEAI</name>
<organism evidence="1 8">
    <name type="scientific">Pseudomonas aeruginosa</name>
    <dbReference type="NCBI Taxonomy" id="287"/>
    <lineage>
        <taxon>Bacteria</taxon>
        <taxon>Pseudomonadati</taxon>
        <taxon>Pseudomonadota</taxon>
        <taxon>Gammaproteobacteria</taxon>
        <taxon>Pseudomonadales</taxon>
        <taxon>Pseudomonadaceae</taxon>
        <taxon>Pseudomonas</taxon>
    </lineage>
</organism>
<reference evidence="3 9" key="3">
    <citation type="submission" date="2017-05" db="EMBL/GenBank/DDBJ databases">
        <authorList>
            <person name="Song R."/>
            <person name="Chenine A.L."/>
            <person name="Ruprecht R.M."/>
        </authorList>
    </citation>
    <scope>NUCLEOTIDE SEQUENCE [LARGE SCALE GENOMIC DNA]</scope>
    <source>
        <strain evidence="3 9">S567_C10_BS</strain>
    </source>
</reference>
<accession>A0A069PY60</accession>
<dbReference type="Proteomes" id="UP000284767">
    <property type="component" value="Unassembled WGS sequence"/>
</dbReference>
<dbReference type="SUPFAM" id="SSF56112">
    <property type="entry name" value="Protein kinase-like (PK-like)"/>
    <property type="match status" value="1"/>
</dbReference>
<dbReference type="EMBL" id="CVVU01000011">
    <property type="protein sequence ID" value="CRN92700.1"/>
    <property type="molecule type" value="Genomic_DNA"/>
</dbReference>
<dbReference type="EMBL" id="QORE01000107">
    <property type="protein sequence ID" value="RCI75884.1"/>
    <property type="molecule type" value="Genomic_DNA"/>
</dbReference>
<keyword evidence="7" id="KW-0808">Transferase</keyword>
<dbReference type="Proteomes" id="UP001297540">
    <property type="component" value="Chromosome"/>
</dbReference>
<dbReference type="InterPro" id="IPR027023">
    <property type="entry name" value="Put_LipoPS_kinase_InaA"/>
</dbReference>
<gene>
    <name evidence="5" type="ORF">ALP65_01876</name>
    <name evidence="3" type="ORF">CAZ10_21440</name>
    <name evidence="4" type="ORF">DT376_05295</name>
    <name evidence="2" type="ORF">GUL26_13170</name>
    <name evidence="6" type="ORF">IPC1295_15745</name>
    <name evidence="7" type="ORF">L4V69_29850</name>
    <name evidence="1" type="ORF">PAERUG_P19_London_7_VIM_2_05_10_00287</name>
</gene>
<dbReference type="GO" id="GO:0016301">
    <property type="term" value="F:kinase activity"/>
    <property type="evidence" value="ECO:0007669"/>
    <property type="project" value="UniProtKB-KW"/>
</dbReference>
<dbReference type="AlphaFoldDB" id="A0A069PY60"/>
<evidence type="ECO:0000313" key="11">
    <source>
        <dbReference type="Proteomes" id="UP000270834"/>
    </source>
</evidence>
<dbReference type="EMBL" id="NFFZ01000011">
    <property type="protein sequence ID" value="OTI59418.1"/>
    <property type="molecule type" value="Genomic_DNA"/>
</dbReference>
<reference evidence="7" key="9">
    <citation type="submission" date="2023-06" db="EMBL/GenBank/DDBJ databases">
        <authorList>
            <consortium name="Clinical and Environmental Microbiology Branch: Whole genome sequencing antimicrobial resistance pathogens in the healthcare setting"/>
        </authorList>
    </citation>
    <scope>NUCLEOTIDE SEQUENCE</scope>
    <source>
        <strain evidence="7">2021CK-01020</strain>
    </source>
</reference>
<evidence type="ECO:0000313" key="4">
    <source>
        <dbReference type="EMBL" id="RCI75884.1"/>
    </source>
</evidence>
<dbReference type="PIRSF" id="PIRSF026326">
    <property type="entry name" value="InaA"/>
    <property type="match status" value="1"/>
</dbReference>
<reference evidence="6 12" key="4">
    <citation type="submission" date="2017-08" db="EMBL/GenBank/DDBJ databases">
        <authorList>
            <person name="Feschi L."/>
            <person name="Jeukens J."/>
            <person name="Emond-Rheault J.-G."/>
            <person name="Kukavica-Ibrulj I."/>
            <person name="Boyle B."/>
            <person name="Levesque R.C."/>
        </authorList>
    </citation>
    <scope>NUCLEOTIDE SEQUENCE [LARGE SCALE GENOMIC DNA]</scope>
    <source>
        <strain evidence="6 12">PA-W36</strain>
    </source>
</reference>
<reference evidence="4 10" key="5">
    <citation type="submission" date="2018-07" db="EMBL/GenBank/DDBJ databases">
        <title>Mechanisms of high-level aminoglycoside resistance among Gram-negative pathogens in Brazil.</title>
        <authorList>
            <person name="Ballaben A.S."/>
            <person name="Darini A.L.C."/>
            <person name="Doi Y."/>
        </authorList>
    </citation>
    <scope>NUCLEOTIDE SEQUENCE [LARGE SCALE GENOMIC DNA]</scope>
    <source>
        <strain evidence="4 10">B2-305</strain>
    </source>
</reference>
<evidence type="ECO:0000313" key="5">
    <source>
        <dbReference type="EMBL" id="RMS55605.1"/>
    </source>
</evidence>
<proteinExistence type="predicted"/>
<reference evidence="5 11" key="6">
    <citation type="submission" date="2018-08" db="EMBL/GenBank/DDBJ databases">
        <title>Recombination of ecologically and evolutionarily significant loci maintains genetic cohesion in the Pseudomonas syringae species complex.</title>
        <authorList>
            <person name="Dillon M."/>
            <person name="Thakur S."/>
            <person name="Almeida R.N.D."/>
            <person name="Weir B.S."/>
            <person name="Guttman D.S."/>
        </authorList>
    </citation>
    <scope>NUCLEOTIDE SEQUENCE [LARGE SCALE GENOMIC DNA]</scope>
    <source>
        <strain evidence="5 11">ICMP 7846</strain>
    </source>
</reference>
<evidence type="ECO:0000313" key="3">
    <source>
        <dbReference type="EMBL" id="OTI59418.1"/>
    </source>
</evidence>
<evidence type="ECO:0000313" key="12">
    <source>
        <dbReference type="Proteomes" id="UP000284767"/>
    </source>
</evidence>
<evidence type="ECO:0000313" key="7">
    <source>
        <dbReference type="EMBL" id="WOS76657.1"/>
    </source>
</evidence>